<dbReference type="InterPro" id="IPR011944">
    <property type="entry name" value="Steroid_delta5-4_isomerase"/>
</dbReference>
<sequence>MAGDNPSLSSQREYRRKRQNHLMEIKMKKYLLAASVIALMATPALAEECAPITKPQVEQLFDRWNASLATLDPQKVVANYAPDAVLLPTLSNKPRLTQAERKEYFVDFLKKHPQGKINSRTIKIGCNDALDTGIYTFTLKGGVKVPARYTFTYEFKNGKWLISSHHSSAMPEKHAG</sequence>
<dbReference type="SUPFAM" id="SSF54427">
    <property type="entry name" value="NTF2-like"/>
    <property type="match status" value="1"/>
</dbReference>
<dbReference type="Proteomes" id="UP000543836">
    <property type="component" value="Unassembled WGS sequence"/>
</dbReference>
<accession>A0A7W6ZW47</accession>
<dbReference type="Pfam" id="PF08332">
    <property type="entry name" value="CaMKII_AD"/>
    <property type="match status" value="1"/>
</dbReference>
<dbReference type="NCBIfam" id="TIGR02246">
    <property type="entry name" value="SgcJ/EcaC family oxidoreductase"/>
    <property type="match status" value="1"/>
</dbReference>
<name>A0A7W6ZW47_9HYPH</name>
<dbReference type="PIRSF" id="PIRSF028470">
    <property type="entry name" value="UCP028470"/>
    <property type="match status" value="1"/>
</dbReference>
<dbReference type="GO" id="GO:0004683">
    <property type="term" value="F:calcium/calmodulin-dependent protein kinase activity"/>
    <property type="evidence" value="ECO:0007669"/>
    <property type="project" value="InterPro"/>
</dbReference>
<evidence type="ECO:0000313" key="4">
    <source>
        <dbReference type="Proteomes" id="UP000543836"/>
    </source>
</evidence>
<proteinExistence type="predicted"/>
<dbReference type="Gene3D" id="3.10.450.50">
    <property type="match status" value="1"/>
</dbReference>
<keyword evidence="1" id="KW-0732">Signal</keyword>
<dbReference type="AlphaFoldDB" id="A0A7W6ZW47"/>
<reference evidence="3 4" key="1">
    <citation type="submission" date="2020-08" db="EMBL/GenBank/DDBJ databases">
        <title>Genomic Encyclopedia of Type Strains, Phase IV (KMG-V): Genome sequencing to study the core and pangenomes of soil and plant-associated prokaryotes.</title>
        <authorList>
            <person name="Whitman W."/>
        </authorList>
    </citation>
    <scope>NUCLEOTIDE SEQUENCE [LARGE SCALE GENOMIC DNA]</scope>
    <source>
        <strain evidence="3 4">SEMIA 492</strain>
    </source>
</reference>
<dbReference type="InterPro" id="IPR016887">
    <property type="entry name" value="UCP028470_steroid_isom-rel"/>
</dbReference>
<evidence type="ECO:0000259" key="2">
    <source>
        <dbReference type="Pfam" id="PF08332"/>
    </source>
</evidence>
<feature type="chain" id="PRO_5031010318" evidence="1">
    <location>
        <begin position="47"/>
        <end position="176"/>
    </location>
</feature>
<feature type="domain" description="Calcium/calmodulin-dependent protein kinase II association-domain" evidence="2">
    <location>
        <begin position="56"/>
        <end position="171"/>
    </location>
</feature>
<dbReference type="InterPro" id="IPR013543">
    <property type="entry name" value="Ca/CaM-dep_prot_kinase-assoc"/>
</dbReference>
<evidence type="ECO:0000256" key="1">
    <source>
        <dbReference type="SAM" id="SignalP"/>
    </source>
</evidence>
<comment type="caution">
    <text evidence="3">The sequence shown here is derived from an EMBL/GenBank/DDBJ whole genome shotgun (WGS) entry which is preliminary data.</text>
</comment>
<dbReference type="InterPro" id="IPR032710">
    <property type="entry name" value="NTF2-like_dom_sf"/>
</dbReference>
<evidence type="ECO:0000313" key="3">
    <source>
        <dbReference type="EMBL" id="MBB4569292.1"/>
    </source>
</evidence>
<dbReference type="GO" id="GO:0005516">
    <property type="term" value="F:calmodulin binding"/>
    <property type="evidence" value="ECO:0007669"/>
    <property type="project" value="InterPro"/>
</dbReference>
<organism evidence="3 4">
    <name type="scientific">Rhizobium leucaenae</name>
    <dbReference type="NCBI Taxonomy" id="29450"/>
    <lineage>
        <taxon>Bacteria</taxon>
        <taxon>Pseudomonadati</taxon>
        <taxon>Pseudomonadota</taxon>
        <taxon>Alphaproteobacteria</taxon>
        <taxon>Hyphomicrobiales</taxon>
        <taxon>Rhizobiaceae</taxon>
        <taxon>Rhizobium/Agrobacterium group</taxon>
        <taxon>Rhizobium</taxon>
    </lineage>
</organism>
<protein>
    <submittedName>
        <fullName evidence="3">Uncharacterized protein (TIGR02246 family)</fullName>
    </submittedName>
</protein>
<feature type="signal peptide" evidence="1">
    <location>
        <begin position="1"/>
        <end position="46"/>
    </location>
</feature>
<dbReference type="EMBL" id="JACIIG010000008">
    <property type="protein sequence ID" value="MBB4569292.1"/>
    <property type="molecule type" value="Genomic_DNA"/>
</dbReference>
<gene>
    <name evidence="3" type="ORF">GGE60_003416</name>
</gene>
<keyword evidence="4" id="KW-1185">Reference proteome</keyword>